<dbReference type="InterPro" id="IPR012337">
    <property type="entry name" value="RNaseH-like_sf"/>
</dbReference>
<feature type="binding site" evidence="13">
    <location>
        <position position="67"/>
    </location>
    <ligand>
        <name>Mg(2+)</name>
        <dbReference type="ChEBI" id="CHEBI:18420"/>
        <label>2</label>
    </ligand>
</feature>
<dbReference type="EMBL" id="VBAK01000121">
    <property type="protein sequence ID" value="TMI89557.1"/>
    <property type="molecule type" value="Genomic_DNA"/>
</dbReference>
<evidence type="ECO:0000313" key="15">
    <source>
        <dbReference type="Proteomes" id="UP000318509"/>
    </source>
</evidence>
<dbReference type="PANTHER" id="PTHR30194">
    <property type="entry name" value="CROSSOVER JUNCTION ENDODEOXYRIBONUCLEASE RUVC"/>
    <property type="match status" value="1"/>
</dbReference>
<keyword evidence="4 13" id="KW-0479">Metal-binding</keyword>
<keyword evidence="5 13" id="KW-0255">Endonuclease</keyword>
<keyword evidence="2 13" id="KW-0963">Cytoplasm</keyword>
<proteinExistence type="inferred from homology"/>
<dbReference type="InterPro" id="IPR036397">
    <property type="entry name" value="RNaseH_sf"/>
</dbReference>
<evidence type="ECO:0000256" key="2">
    <source>
        <dbReference type="ARBA" id="ARBA00022490"/>
    </source>
</evidence>
<reference evidence="14 15" key="1">
    <citation type="journal article" date="2019" name="Nat. Microbiol.">
        <title>Mediterranean grassland soil C-N compound turnover is dependent on rainfall and depth, and is mediated by genomically divergent microorganisms.</title>
        <authorList>
            <person name="Diamond S."/>
            <person name="Andeer P.F."/>
            <person name="Li Z."/>
            <person name="Crits-Christoph A."/>
            <person name="Burstein D."/>
            <person name="Anantharaman K."/>
            <person name="Lane K.R."/>
            <person name="Thomas B.C."/>
            <person name="Pan C."/>
            <person name="Northen T.R."/>
            <person name="Banfield J.F."/>
        </authorList>
    </citation>
    <scope>NUCLEOTIDE SEQUENCE [LARGE SCALE GENOMIC DNA]</scope>
    <source>
        <strain evidence="14">NP_3</strain>
    </source>
</reference>
<organism evidence="14 15">
    <name type="scientific">Candidatus Segetimicrobium genomatis</name>
    <dbReference type="NCBI Taxonomy" id="2569760"/>
    <lineage>
        <taxon>Bacteria</taxon>
        <taxon>Bacillati</taxon>
        <taxon>Candidatus Sysuimicrobiota</taxon>
        <taxon>Candidatus Sysuimicrobiia</taxon>
        <taxon>Candidatus Sysuimicrobiales</taxon>
        <taxon>Candidatus Segetimicrobiaceae</taxon>
        <taxon>Candidatus Segetimicrobium</taxon>
    </lineage>
</organism>
<feature type="binding site" evidence="13">
    <location>
        <position position="140"/>
    </location>
    <ligand>
        <name>Mg(2+)</name>
        <dbReference type="ChEBI" id="CHEBI:18420"/>
        <label>1</label>
    </ligand>
</feature>
<evidence type="ECO:0000256" key="4">
    <source>
        <dbReference type="ARBA" id="ARBA00022723"/>
    </source>
</evidence>
<dbReference type="SUPFAM" id="SSF53098">
    <property type="entry name" value="Ribonuclease H-like"/>
    <property type="match status" value="1"/>
</dbReference>
<keyword evidence="10 13" id="KW-0233">DNA recombination</keyword>
<evidence type="ECO:0000256" key="11">
    <source>
        <dbReference type="ARBA" id="ARBA00023204"/>
    </source>
</evidence>
<evidence type="ECO:0000256" key="10">
    <source>
        <dbReference type="ARBA" id="ARBA00023172"/>
    </source>
</evidence>
<dbReference type="PRINTS" id="PR00696">
    <property type="entry name" value="RSOLVASERUVC"/>
</dbReference>
<keyword evidence="9 13" id="KW-0238">DNA-binding</keyword>
<dbReference type="FunFam" id="3.30.420.10:FF:000002">
    <property type="entry name" value="Crossover junction endodeoxyribonuclease RuvC"/>
    <property type="match status" value="1"/>
</dbReference>
<comment type="cofactor">
    <cofactor evidence="13">
        <name>Mg(2+)</name>
        <dbReference type="ChEBI" id="CHEBI:18420"/>
    </cofactor>
    <text evidence="13">Binds 2 Mg(2+) ion per subunit.</text>
</comment>
<evidence type="ECO:0000256" key="8">
    <source>
        <dbReference type="ARBA" id="ARBA00022842"/>
    </source>
</evidence>
<dbReference type="Gene3D" id="3.30.420.10">
    <property type="entry name" value="Ribonuclease H-like superfamily/Ribonuclease H"/>
    <property type="match status" value="1"/>
</dbReference>
<dbReference type="PANTHER" id="PTHR30194:SF3">
    <property type="entry name" value="CROSSOVER JUNCTION ENDODEOXYRIBONUCLEASE RUVC"/>
    <property type="match status" value="1"/>
</dbReference>
<evidence type="ECO:0000256" key="7">
    <source>
        <dbReference type="ARBA" id="ARBA00022801"/>
    </source>
</evidence>
<comment type="caution">
    <text evidence="14">The sequence shown here is derived from an EMBL/GenBank/DDBJ whole genome shotgun (WGS) entry which is preliminary data.</text>
</comment>
<comment type="similarity">
    <text evidence="1 13">Belongs to the RuvC family.</text>
</comment>
<dbReference type="Pfam" id="PF02075">
    <property type="entry name" value="RuvC"/>
    <property type="match status" value="1"/>
</dbReference>
<feature type="active site" evidence="13">
    <location>
        <position position="140"/>
    </location>
</feature>
<comment type="catalytic activity">
    <reaction evidence="12 13">
        <text>Endonucleolytic cleavage at a junction such as a reciprocal single-stranded crossover between two homologous DNA duplexes (Holliday junction).</text>
        <dbReference type="EC" id="3.1.21.10"/>
    </reaction>
</comment>
<evidence type="ECO:0000313" key="14">
    <source>
        <dbReference type="EMBL" id="TMI89557.1"/>
    </source>
</evidence>
<evidence type="ECO:0000256" key="1">
    <source>
        <dbReference type="ARBA" id="ARBA00009518"/>
    </source>
</evidence>
<feature type="active site" evidence="13">
    <location>
        <position position="7"/>
    </location>
</feature>
<dbReference type="AlphaFoldDB" id="A0A537K193"/>
<name>A0A537K193_9BACT</name>
<dbReference type="HAMAP" id="MF_00034">
    <property type="entry name" value="RuvC"/>
    <property type="match status" value="1"/>
</dbReference>
<dbReference type="GO" id="GO:0000287">
    <property type="term" value="F:magnesium ion binding"/>
    <property type="evidence" value="ECO:0007669"/>
    <property type="project" value="UniProtKB-UniRule"/>
</dbReference>
<comment type="subcellular location">
    <subcellularLocation>
        <location evidence="13">Cytoplasm</location>
    </subcellularLocation>
</comment>
<dbReference type="GO" id="GO:0006310">
    <property type="term" value="P:DNA recombination"/>
    <property type="evidence" value="ECO:0007669"/>
    <property type="project" value="UniProtKB-UniRule"/>
</dbReference>
<dbReference type="InterPro" id="IPR002176">
    <property type="entry name" value="X-over_junc_endoDNase_RuvC"/>
</dbReference>
<keyword evidence="6 13" id="KW-0227">DNA damage</keyword>
<accession>A0A537K193</accession>
<evidence type="ECO:0000256" key="6">
    <source>
        <dbReference type="ARBA" id="ARBA00022763"/>
    </source>
</evidence>
<gene>
    <name evidence="13" type="primary">ruvC</name>
    <name evidence="14" type="ORF">E6H00_09400</name>
</gene>
<sequence length="169" mass="17310">MRILGIDPGLQRTGYGLVEGSPGGPILVEAGVIQTDIRRSLADRLHELHAGLTGVVAVGRPEAVALEDVFAHPGFPRTAIVMGHVCGVICLAAAQAGVPVDAIPPASVKRAVVASGRAGKRQVQRMVRLLLALAEDPGTHVADALALALVALSRRGLPLGRLVGARGPA</sequence>
<evidence type="ECO:0000256" key="5">
    <source>
        <dbReference type="ARBA" id="ARBA00022759"/>
    </source>
</evidence>
<dbReference type="GO" id="GO:0048476">
    <property type="term" value="C:Holliday junction resolvase complex"/>
    <property type="evidence" value="ECO:0007669"/>
    <property type="project" value="UniProtKB-UniRule"/>
</dbReference>
<keyword evidence="8 13" id="KW-0460">Magnesium</keyword>
<dbReference type="GO" id="GO:0008821">
    <property type="term" value="F:crossover junction DNA endonuclease activity"/>
    <property type="evidence" value="ECO:0007669"/>
    <property type="project" value="UniProtKB-UniRule"/>
</dbReference>
<evidence type="ECO:0000256" key="3">
    <source>
        <dbReference type="ARBA" id="ARBA00022722"/>
    </source>
</evidence>
<comment type="subunit">
    <text evidence="13">Homodimer which binds Holliday junction (HJ) DNA. The HJ becomes 2-fold symmetrical on binding to RuvC with unstacked arms; it has a different conformation from HJ DNA in complex with RuvA. In the full resolvosome a probable DNA-RuvA(4)-RuvB(12)-RuvC(2) complex forms which resolves the HJ.</text>
</comment>
<dbReference type="GO" id="GO:0006281">
    <property type="term" value="P:DNA repair"/>
    <property type="evidence" value="ECO:0007669"/>
    <property type="project" value="UniProtKB-UniRule"/>
</dbReference>
<keyword evidence="11 13" id="KW-0234">DNA repair</keyword>
<dbReference type="Proteomes" id="UP000318509">
    <property type="component" value="Unassembled WGS sequence"/>
</dbReference>
<keyword evidence="7 13" id="KW-0378">Hydrolase</keyword>
<dbReference type="GO" id="GO:0003677">
    <property type="term" value="F:DNA binding"/>
    <property type="evidence" value="ECO:0007669"/>
    <property type="project" value="UniProtKB-KW"/>
</dbReference>
<feature type="active site" evidence="13">
    <location>
        <position position="67"/>
    </location>
</feature>
<keyword evidence="3 13" id="KW-0540">Nuclease</keyword>
<protein>
    <recommendedName>
        <fullName evidence="13">Crossover junction endodeoxyribonuclease RuvC</fullName>
        <ecNumber evidence="13">3.1.21.10</ecNumber>
    </recommendedName>
    <alternativeName>
        <fullName evidence="13">Holliday junction nuclease RuvC</fullName>
    </alternativeName>
    <alternativeName>
        <fullName evidence="13">Holliday junction resolvase RuvC</fullName>
    </alternativeName>
</protein>
<evidence type="ECO:0000256" key="9">
    <source>
        <dbReference type="ARBA" id="ARBA00023125"/>
    </source>
</evidence>
<dbReference type="GO" id="GO:0005737">
    <property type="term" value="C:cytoplasm"/>
    <property type="evidence" value="ECO:0007669"/>
    <property type="project" value="UniProtKB-SubCell"/>
</dbReference>
<feature type="binding site" evidence="13">
    <location>
        <position position="7"/>
    </location>
    <ligand>
        <name>Mg(2+)</name>
        <dbReference type="ChEBI" id="CHEBI:18420"/>
        <label>1</label>
    </ligand>
</feature>
<dbReference type="EC" id="3.1.21.10" evidence="13"/>
<dbReference type="CDD" id="cd16962">
    <property type="entry name" value="RuvC"/>
    <property type="match status" value="1"/>
</dbReference>
<comment type="function">
    <text evidence="13">The RuvA-RuvB-RuvC complex processes Holliday junction (HJ) DNA during genetic recombination and DNA repair. Endonuclease that resolves HJ intermediates. Cleaves cruciform DNA by making single-stranded nicks across the HJ at symmetrical positions within the homologous arms, yielding a 5'-phosphate and a 3'-hydroxyl group; requires a central core of homology in the junction. The consensus cleavage sequence is 5'-(A/T)TT(C/G)-3'. Cleavage occurs on the 3'-side of the TT dinucleotide at the point of strand exchange. HJ branch migration catalyzed by RuvA-RuvB allows RuvC to scan DNA until it finds its consensus sequence, where it cleaves and resolves the cruciform DNA.</text>
</comment>
<evidence type="ECO:0000256" key="13">
    <source>
        <dbReference type="HAMAP-Rule" id="MF_00034"/>
    </source>
</evidence>
<evidence type="ECO:0000256" key="12">
    <source>
        <dbReference type="ARBA" id="ARBA00029354"/>
    </source>
</evidence>